<keyword evidence="2" id="KW-1185">Reference proteome</keyword>
<evidence type="ECO:0000313" key="1">
    <source>
        <dbReference type="EMBL" id="KAF9647219.1"/>
    </source>
</evidence>
<protein>
    <submittedName>
        <fullName evidence="1">Fungal pheromone STE3G-protein-coupled receptor</fullName>
    </submittedName>
</protein>
<evidence type="ECO:0000313" key="2">
    <source>
        <dbReference type="Proteomes" id="UP000886501"/>
    </source>
</evidence>
<keyword evidence="1" id="KW-0675">Receptor</keyword>
<sequence length="360" mass="41169">MTRIELPVVSFLAVLSLFVVLPLHLRSRNFPFLFVIAWLLVSNIIQGTDAIIWADDALIRAEGWCDVVTFILYALRVALPAAALCVCRQLEIVSSTLDVSYDPRKKYFTSVFHYVMCLAVPVIYAILHFVVQDRRFVLVQEFGCQAAIYPSVPALFLTWFIPLVFCMITVFYAGLSFYNYYRRCSFFNQHLNPRSKMTTAMFFRFVGFCLFTVLLVAFANIFDMSSLIGESGLLEYTSWSAVHQDNLTLVISKEDTSQFAAGVRVRTEVTWWMAPIVSFVLAAVFASTKECWIAGQDFCITTKKRTRGLFTPKQKFDLPIQYVRLFPFRSFLSPRSFFDSVLIPLRSGGIGNWKVLRSCL</sequence>
<name>A0ACB6ZCG3_THEGA</name>
<comment type="caution">
    <text evidence="1">The sequence shown here is derived from an EMBL/GenBank/DDBJ whole genome shotgun (WGS) entry which is preliminary data.</text>
</comment>
<accession>A0ACB6ZCG3</accession>
<dbReference type="EMBL" id="MU118038">
    <property type="protein sequence ID" value="KAF9647219.1"/>
    <property type="molecule type" value="Genomic_DNA"/>
</dbReference>
<gene>
    <name evidence="1" type="ORF">BDM02DRAFT_3098474</name>
</gene>
<reference evidence="1" key="2">
    <citation type="journal article" date="2020" name="Nat. Commun.">
        <title>Large-scale genome sequencing of mycorrhizal fungi provides insights into the early evolution of symbiotic traits.</title>
        <authorList>
            <person name="Miyauchi S."/>
            <person name="Kiss E."/>
            <person name="Kuo A."/>
            <person name="Drula E."/>
            <person name="Kohler A."/>
            <person name="Sanchez-Garcia M."/>
            <person name="Morin E."/>
            <person name="Andreopoulos B."/>
            <person name="Barry K.W."/>
            <person name="Bonito G."/>
            <person name="Buee M."/>
            <person name="Carver A."/>
            <person name="Chen C."/>
            <person name="Cichocki N."/>
            <person name="Clum A."/>
            <person name="Culley D."/>
            <person name="Crous P.W."/>
            <person name="Fauchery L."/>
            <person name="Girlanda M."/>
            <person name="Hayes R.D."/>
            <person name="Keri Z."/>
            <person name="LaButti K."/>
            <person name="Lipzen A."/>
            <person name="Lombard V."/>
            <person name="Magnuson J."/>
            <person name="Maillard F."/>
            <person name="Murat C."/>
            <person name="Nolan M."/>
            <person name="Ohm R.A."/>
            <person name="Pangilinan J."/>
            <person name="Pereira M.F."/>
            <person name="Perotto S."/>
            <person name="Peter M."/>
            <person name="Pfister S."/>
            <person name="Riley R."/>
            <person name="Sitrit Y."/>
            <person name="Stielow J.B."/>
            <person name="Szollosi G."/>
            <person name="Zifcakova L."/>
            <person name="Stursova M."/>
            <person name="Spatafora J.W."/>
            <person name="Tedersoo L."/>
            <person name="Vaario L.M."/>
            <person name="Yamada A."/>
            <person name="Yan M."/>
            <person name="Wang P."/>
            <person name="Xu J."/>
            <person name="Bruns T."/>
            <person name="Baldrian P."/>
            <person name="Vilgalys R."/>
            <person name="Dunand C."/>
            <person name="Henrissat B."/>
            <person name="Grigoriev I.V."/>
            <person name="Hibbett D."/>
            <person name="Nagy L.G."/>
            <person name="Martin F.M."/>
        </authorList>
    </citation>
    <scope>NUCLEOTIDE SEQUENCE</scope>
    <source>
        <strain evidence="1">P2</strain>
    </source>
</reference>
<proteinExistence type="predicted"/>
<reference evidence="1" key="1">
    <citation type="submission" date="2019-10" db="EMBL/GenBank/DDBJ databases">
        <authorList>
            <consortium name="DOE Joint Genome Institute"/>
            <person name="Kuo A."/>
            <person name="Miyauchi S."/>
            <person name="Kiss E."/>
            <person name="Drula E."/>
            <person name="Kohler A."/>
            <person name="Sanchez-Garcia M."/>
            <person name="Andreopoulos B."/>
            <person name="Barry K.W."/>
            <person name="Bonito G."/>
            <person name="Buee M."/>
            <person name="Carver A."/>
            <person name="Chen C."/>
            <person name="Cichocki N."/>
            <person name="Clum A."/>
            <person name="Culley D."/>
            <person name="Crous P.W."/>
            <person name="Fauchery L."/>
            <person name="Girlanda M."/>
            <person name="Hayes R."/>
            <person name="Keri Z."/>
            <person name="Labutti K."/>
            <person name="Lipzen A."/>
            <person name="Lombard V."/>
            <person name="Magnuson J."/>
            <person name="Maillard F."/>
            <person name="Morin E."/>
            <person name="Murat C."/>
            <person name="Nolan M."/>
            <person name="Ohm R."/>
            <person name="Pangilinan J."/>
            <person name="Pereira M."/>
            <person name="Perotto S."/>
            <person name="Peter M."/>
            <person name="Riley R."/>
            <person name="Sitrit Y."/>
            <person name="Stielow B."/>
            <person name="Szollosi G."/>
            <person name="Zifcakova L."/>
            <person name="Stursova M."/>
            <person name="Spatafora J.W."/>
            <person name="Tedersoo L."/>
            <person name="Vaario L.-M."/>
            <person name="Yamada A."/>
            <person name="Yan M."/>
            <person name="Wang P."/>
            <person name="Xu J."/>
            <person name="Bruns T."/>
            <person name="Baldrian P."/>
            <person name="Vilgalys R."/>
            <person name="Henrissat B."/>
            <person name="Grigoriev I.V."/>
            <person name="Hibbett D."/>
            <person name="Nagy L.G."/>
            <person name="Martin F.M."/>
        </authorList>
    </citation>
    <scope>NUCLEOTIDE SEQUENCE</scope>
    <source>
        <strain evidence="1">P2</strain>
    </source>
</reference>
<dbReference type="Proteomes" id="UP000886501">
    <property type="component" value="Unassembled WGS sequence"/>
</dbReference>
<organism evidence="1 2">
    <name type="scientific">Thelephora ganbajun</name>
    <name type="common">Ganba fungus</name>
    <dbReference type="NCBI Taxonomy" id="370292"/>
    <lineage>
        <taxon>Eukaryota</taxon>
        <taxon>Fungi</taxon>
        <taxon>Dikarya</taxon>
        <taxon>Basidiomycota</taxon>
        <taxon>Agaricomycotina</taxon>
        <taxon>Agaricomycetes</taxon>
        <taxon>Thelephorales</taxon>
        <taxon>Thelephoraceae</taxon>
        <taxon>Thelephora</taxon>
    </lineage>
</organism>